<dbReference type="Pfam" id="PF08734">
    <property type="entry name" value="GYD"/>
    <property type="match status" value="1"/>
</dbReference>
<dbReference type="EMBL" id="JBBEGM010000019">
    <property type="protein sequence ID" value="MEJ2865588.1"/>
    <property type="molecule type" value="Genomic_DNA"/>
</dbReference>
<organism evidence="1 2">
    <name type="scientific">Actinomycetospora flava</name>
    <dbReference type="NCBI Taxonomy" id="3129232"/>
    <lineage>
        <taxon>Bacteria</taxon>
        <taxon>Bacillati</taxon>
        <taxon>Actinomycetota</taxon>
        <taxon>Actinomycetes</taxon>
        <taxon>Pseudonocardiales</taxon>
        <taxon>Pseudonocardiaceae</taxon>
        <taxon>Actinomycetospora</taxon>
    </lineage>
</organism>
<proteinExistence type="predicted"/>
<keyword evidence="2" id="KW-1185">Reference proteome</keyword>
<reference evidence="1 2" key="1">
    <citation type="submission" date="2024-03" db="EMBL/GenBank/DDBJ databases">
        <title>Actinomycetospora sp. OC33-EN07, a novel actinomycete isolated from wild orchid (Aerides multiflora).</title>
        <authorList>
            <person name="Suriyachadkun C."/>
        </authorList>
    </citation>
    <scope>NUCLEOTIDE SEQUENCE [LARGE SCALE GENOMIC DNA]</scope>
    <source>
        <strain evidence="1 2">OC33-EN07</strain>
    </source>
</reference>
<gene>
    <name evidence="1" type="ORF">WCD58_30825</name>
</gene>
<accession>A0ABU8MF86</accession>
<protein>
    <submittedName>
        <fullName evidence="1">GYD domain-containing protein</fullName>
    </submittedName>
</protein>
<dbReference type="Proteomes" id="UP001369736">
    <property type="component" value="Unassembled WGS sequence"/>
</dbReference>
<dbReference type="RefSeq" id="WP_337706959.1">
    <property type="nucleotide sequence ID" value="NZ_JBBEGM010000019.1"/>
</dbReference>
<sequence>MTSRDVHGTTPHWGWTMPKYAAFFTYTEESWAKMIANPTDREAAIRASAQAVGADVECVYYMLGGTDGFVIFDAPDTTTIAAISVAVSSSGAARSVGTHELIAPSDMPAVLAKAAEVQGSYRTPGS</sequence>
<dbReference type="InterPro" id="IPR014845">
    <property type="entry name" value="GYD/TTHA1554"/>
</dbReference>
<comment type="caution">
    <text evidence="1">The sequence shown here is derived from an EMBL/GenBank/DDBJ whole genome shotgun (WGS) entry which is preliminary data.</text>
</comment>
<evidence type="ECO:0000313" key="2">
    <source>
        <dbReference type="Proteomes" id="UP001369736"/>
    </source>
</evidence>
<name>A0ABU8MF86_9PSEU</name>
<evidence type="ECO:0000313" key="1">
    <source>
        <dbReference type="EMBL" id="MEJ2865588.1"/>
    </source>
</evidence>